<comment type="caution">
    <text evidence="7">The sequence shown here is derived from an EMBL/GenBank/DDBJ whole genome shotgun (WGS) entry which is preliminary data.</text>
</comment>
<keyword evidence="8" id="KW-1185">Reference proteome</keyword>
<evidence type="ECO:0000313" key="7">
    <source>
        <dbReference type="EMBL" id="KAI5628134.1"/>
    </source>
</evidence>
<reference evidence="7" key="1">
    <citation type="submission" date="2018-07" db="EMBL/GenBank/DDBJ databases">
        <title>Comparative genomics of catfishes provides insights into carnivory and benthic adaptation.</title>
        <authorList>
            <person name="Zhang Y."/>
            <person name="Wang D."/>
            <person name="Peng Z."/>
            <person name="Zheng S."/>
            <person name="Shao F."/>
            <person name="Tao W."/>
        </authorList>
    </citation>
    <scope>NUCLEOTIDE SEQUENCE</scope>
    <source>
        <strain evidence="7">Chongqing</strain>
    </source>
</reference>
<organism evidence="7 8">
    <name type="scientific">Silurus asotus</name>
    <name type="common">Amur catfish</name>
    <name type="synonym">Parasilurus asotus</name>
    <dbReference type="NCBI Taxonomy" id="30991"/>
    <lineage>
        <taxon>Eukaryota</taxon>
        <taxon>Metazoa</taxon>
        <taxon>Chordata</taxon>
        <taxon>Craniata</taxon>
        <taxon>Vertebrata</taxon>
        <taxon>Euteleostomi</taxon>
        <taxon>Actinopterygii</taxon>
        <taxon>Neopterygii</taxon>
        <taxon>Teleostei</taxon>
        <taxon>Ostariophysi</taxon>
        <taxon>Siluriformes</taxon>
        <taxon>Siluridae</taxon>
        <taxon>Silurus</taxon>
    </lineage>
</organism>
<dbReference type="CDD" id="cd08330">
    <property type="entry name" value="CARD_ASC_NALP1"/>
    <property type="match status" value="1"/>
</dbReference>
<dbReference type="EMBL" id="MU546205">
    <property type="protein sequence ID" value="KAI5628134.1"/>
    <property type="molecule type" value="Genomic_DNA"/>
</dbReference>
<accession>A0AAD5B6L1</accession>
<dbReference type="PANTHER" id="PTHR46985">
    <property type="entry name" value="NACHT, LRR AND PYD DOMAINS-CONTAINING PROTEIN 1"/>
    <property type="match status" value="1"/>
</dbReference>
<evidence type="ECO:0000259" key="6">
    <source>
        <dbReference type="PROSITE" id="PS50209"/>
    </source>
</evidence>
<comment type="subcellular location">
    <subcellularLocation>
        <location evidence="1">Cytoplasm</location>
        <location evidence="1">Cytosol</location>
    </subcellularLocation>
</comment>
<dbReference type="InterPro" id="IPR011029">
    <property type="entry name" value="DEATH-like_dom_sf"/>
</dbReference>
<protein>
    <submittedName>
        <fullName evidence="7">NACHT, LRR and PYD domains-containing protein 1b allele 2</fullName>
    </submittedName>
</protein>
<dbReference type="GO" id="GO:0042981">
    <property type="term" value="P:regulation of apoptotic process"/>
    <property type="evidence" value="ECO:0007669"/>
    <property type="project" value="InterPro"/>
</dbReference>
<dbReference type="Gene3D" id="1.10.533.10">
    <property type="entry name" value="Death Domain, Fas"/>
    <property type="match status" value="1"/>
</dbReference>
<dbReference type="GO" id="GO:0045087">
    <property type="term" value="P:innate immune response"/>
    <property type="evidence" value="ECO:0007669"/>
    <property type="project" value="UniProtKB-KW"/>
</dbReference>
<evidence type="ECO:0000256" key="4">
    <source>
        <dbReference type="ARBA" id="ARBA00022859"/>
    </source>
</evidence>
<dbReference type="PANTHER" id="PTHR46985:SF2">
    <property type="entry name" value="APOPTOSIS-ASSOCIATED SPECK-LIKE PROTEIN CONTAINING A CARD"/>
    <property type="match status" value="1"/>
</dbReference>
<feature type="non-terminal residue" evidence="7">
    <location>
        <position position="87"/>
    </location>
</feature>
<feature type="domain" description="CARD" evidence="6">
    <location>
        <begin position="1"/>
        <end position="64"/>
    </location>
</feature>
<evidence type="ECO:0000256" key="5">
    <source>
        <dbReference type="ARBA" id="ARBA00023198"/>
    </source>
</evidence>
<gene>
    <name evidence="7" type="ORF">C0J50_10612</name>
</gene>
<name>A0AAD5B6L1_SILAS</name>
<evidence type="ECO:0000256" key="3">
    <source>
        <dbReference type="ARBA" id="ARBA00022588"/>
    </source>
</evidence>
<evidence type="ECO:0000313" key="8">
    <source>
        <dbReference type="Proteomes" id="UP001205998"/>
    </source>
</evidence>
<sequence>ADFVDKYRDILILKVSSVMEIADGLLSKGMIKDGMYSTISVAATSQDKMRILYTDCLTSRAVKAEFYKILKEKHPHLVDELENGSSN</sequence>
<keyword evidence="2" id="KW-0963">Cytoplasm</keyword>
<dbReference type="Pfam" id="PF00619">
    <property type="entry name" value="CARD"/>
    <property type="match status" value="1"/>
</dbReference>
<proteinExistence type="predicted"/>
<dbReference type="InterPro" id="IPR033516">
    <property type="entry name" value="CARD8/ASC/NALP1_CARD"/>
</dbReference>
<dbReference type="AlphaFoldDB" id="A0AAD5B6L1"/>
<dbReference type="GO" id="GO:0006954">
    <property type="term" value="P:inflammatory response"/>
    <property type="evidence" value="ECO:0007669"/>
    <property type="project" value="UniProtKB-KW"/>
</dbReference>
<keyword evidence="4" id="KW-0391">Immunity</keyword>
<keyword evidence="5" id="KW-0395">Inflammatory response</keyword>
<dbReference type="InterPro" id="IPR001315">
    <property type="entry name" value="CARD"/>
</dbReference>
<keyword evidence="3" id="KW-0399">Innate immunity</keyword>
<dbReference type="SUPFAM" id="SSF47986">
    <property type="entry name" value="DEATH domain"/>
    <property type="match status" value="1"/>
</dbReference>
<evidence type="ECO:0000256" key="2">
    <source>
        <dbReference type="ARBA" id="ARBA00022490"/>
    </source>
</evidence>
<dbReference type="InterPro" id="IPR051249">
    <property type="entry name" value="NLRP_Inflammasome"/>
</dbReference>
<dbReference type="Proteomes" id="UP001205998">
    <property type="component" value="Unassembled WGS sequence"/>
</dbReference>
<dbReference type="PROSITE" id="PS50209">
    <property type="entry name" value="CARD"/>
    <property type="match status" value="1"/>
</dbReference>
<feature type="non-terminal residue" evidence="7">
    <location>
        <position position="1"/>
    </location>
</feature>
<evidence type="ECO:0000256" key="1">
    <source>
        <dbReference type="ARBA" id="ARBA00004514"/>
    </source>
</evidence>
<dbReference type="GO" id="GO:0005829">
    <property type="term" value="C:cytosol"/>
    <property type="evidence" value="ECO:0007669"/>
    <property type="project" value="UniProtKB-SubCell"/>
</dbReference>